<dbReference type="InterPro" id="IPR013320">
    <property type="entry name" value="ConA-like_dom_sf"/>
</dbReference>
<reference evidence="4 5" key="1">
    <citation type="submission" date="2019-08" db="EMBL/GenBank/DDBJ databases">
        <title>Hyperibacter terrae gen. nov., sp. nov. and Hyperibacter viscosus sp. nov., two new members in the family Rhodospirillaceae isolated from the rhizosphere of Hypericum perforatum.</title>
        <authorList>
            <person name="Noviana Z."/>
        </authorList>
    </citation>
    <scope>NUCLEOTIDE SEQUENCE [LARGE SCALE GENOMIC DNA]</scope>
    <source>
        <strain evidence="4 5">R5913</strain>
    </source>
</reference>
<proteinExistence type="predicted"/>
<protein>
    <submittedName>
        <fullName evidence="4">Large subunit of N,N-dimethylformamidase</fullName>
    </submittedName>
</protein>
<evidence type="ECO:0000259" key="3">
    <source>
        <dbReference type="SMART" id="SM00560"/>
    </source>
</evidence>
<dbReference type="Pfam" id="PF20254">
    <property type="entry name" value="DMFA2_C"/>
    <property type="match status" value="1"/>
</dbReference>
<dbReference type="Proteomes" id="UP000326202">
    <property type="component" value="Chromosome"/>
</dbReference>
<keyword evidence="5" id="KW-1185">Reference proteome</keyword>
<dbReference type="Gene3D" id="2.60.120.200">
    <property type="match status" value="1"/>
</dbReference>
<accession>A0A5J6MLI4</accession>
<gene>
    <name evidence="4" type="ORF">FRZ44_35340</name>
</gene>
<dbReference type="InterPro" id="IPR046540">
    <property type="entry name" value="DMFA2_C"/>
</dbReference>
<dbReference type="Pfam" id="PF13385">
    <property type="entry name" value="Laminin_G_3"/>
    <property type="match status" value="1"/>
</dbReference>
<evidence type="ECO:0000256" key="1">
    <source>
        <dbReference type="ARBA" id="ARBA00022729"/>
    </source>
</evidence>
<dbReference type="RefSeq" id="WP_191908154.1">
    <property type="nucleotide sequence ID" value="NZ_CP042906.1"/>
</dbReference>
<feature type="domain" description="LamG-like jellyroll fold" evidence="3">
    <location>
        <begin position="94"/>
        <end position="246"/>
    </location>
</feature>
<keyword evidence="2" id="KW-1015">Disulfide bond</keyword>
<organism evidence="4 5">
    <name type="scientific">Hypericibacter terrae</name>
    <dbReference type="NCBI Taxonomy" id="2602015"/>
    <lineage>
        <taxon>Bacteria</taxon>
        <taxon>Pseudomonadati</taxon>
        <taxon>Pseudomonadota</taxon>
        <taxon>Alphaproteobacteria</taxon>
        <taxon>Rhodospirillales</taxon>
        <taxon>Dongiaceae</taxon>
        <taxon>Hypericibacter</taxon>
    </lineage>
</organism>
<dbReference type="SMART" id="SM00560">
    <property type="entry name" value="LamGL"/>
    <property type="match status" value="1"/>
</dbReference>
<dbReference type="InterPro" id="IPR006558">
    <property type="entry name" value="LamG-like"/>
</dbReference>
<sequence length="757" mass="82508">MNTQLPKKRLVGYADRHSLRAGETIRFKVSSDGIARYRAEIVKLVSGDHHPDGLGFIEKPVETPITGDYVGRHQVLRAGSYGIVPAVEDLDRMESFTIQAMIWPTAPGGRRQAIASRWIDASRRGFTLLLDDHGALAFEAGDGTRVERIGTDRPLPLRQWTFVAAAYDAESRTLRLHQDSAASTGWNPAPITTEAVLPVVPQPEAGSPLLIAACLERWTNGASVATAHYNGKIDALRLSDRALTRAEMEAVLRPTGLPSHLRGCWDFSKAMTTDRILDISADRRNGRLVNLPARAMKGFNWDGSQFDWKVAPEQYGAIHFHDDDLYDAEWETDFELTVPAGLNSGVYAAKLTGEGDTEYIPFVLRPTAGRASAETLVLLPTASYLAYANERAGLEGGGRLHAFANHLTSFGAGDLWLNDHPEVGGSLYDTHSDGSGVCYSSRLRPIINFRPGITNSWIGSGGGAPWQFNADLALISWLEAKAIPYDVVTDEDLHYGGYPTLSGYRAVLTGSHPEYYSKEMYEALETHLGRGGRLMYLGGNGFYWRIAFHSSLPGVIELRRAEDGIRDWVAEGGEYYHSFTGEYGGMWSRMGRPIAALAGVDMAAQGFDVSSYFRRMAASRDPRAAFIFAGIEDEIIGDFGTVGGGAAGIELDRCDFSNGSPAHALVVAASEGHSDTYFPSPEHINNANPAMDGTQNSDVRADMTFYETSSGGAVFSTGSISWIGSLTFNGCSNNVSKVTENVLRRFLDPTPFSHPLD</sequence>
<keyword evidence="1" id="KW-0732">Signal</keyword>
<evidence type="ECO:0000313" key="4">
    <source>
        <dbReference type="EMBL" id="QEX18229.1"/>
    </source>
</evidence>
<dbReference type="EMBL" id="CP042906">
    <property type="protein sequence ID" value="QEX18229.1"/>
    <property type="molecule type" value="Genomic_DNA"/>
</dbReference>
<dbReference type="AlphaFoldDB" id="A0A5J6MLI4"/>
<evidence type="ECO:0000256" key="2">
    <source>
        <dbReference type="ARBA" id="ARBA00023157"/>
    </source>
</evidence>
<dbReference type="KEGG" id="htq:FRZ44_35340"/>
<name>A0A5J6MLI4_9PROT</name>
<evidence type="ECO:0000313" key="5">
    <source>
        <dbReference type="Proteomes" id="UP000326202"/>
    </source>
</evidence>
<dbReference type="SUPFAM" id="SSF49899">
    <property type="entry name" value="Concanavalin A-like lectins/glucanases"/>
    <property type="match status" value="1"/>
</dbReference>